<name>A0A0D8ZY00_9CYAN</name>
<organism evidence="3 4">
    <name type="scientific">Aliterella atlantica CENA595</name>
    <dbReference type="NCBI Taxonomy" id="1618023"/>
    <lineage>
        <taxon>Bacteria</taxon>
        <taxon>Bacillati</taxon>
        <taxon>Cyanobacteriota</taxon>
        <taxon>Cyanophyceae</taxon>
        <taxon>Chroococcidiopsidales</taxon>
        <taxon>Aliterellaceae</taxon>
        <taxon>Aliterella</taxon>
    </lineage>
</organism>
<feature type="domain" description="Response regulatory" evidence="2">
    <location>
        <begin position="7"/>
        <end position="123"/>
    </location>
</feature>
<accession>A0A0D8ZY00</accession>
<dbReference type="PANTHER" id="PTHR45566:SF1">
    <property type="entry name" value="HTH-TYPE TRANSCRIPTIONAL REGULATOR YHJB-RELATED"/>
    <property type="match status" value="1"/>
</dbReference>
<comment type="caution">
    <text evidence="1">Lacks conserved residue(s) required for the propagation of feature annotation.</text>
</comment>
<dbReference type="PANTHER" id="PTHR45566">
    <property type="entry name" value="HTH-TYPE TRANSCRIPTIONAL REGULATOR YHJB-RELATED"/>
    <property type="match status" value="1"/>
</dbReference>
<dbReference type="InterPro" id="IPR051015">
    <property type="entry name" value="EvgA-like"/>
</dbReference>
<dbReference type="OrthoDB" id="458149at2"/>
<keyword evidence="4" id="KW-1185">Reference proteome</keyword>
<sequence length="562" mass="62118">MSDRALRLLLIDNDPIFCTGLQVLLEEFSDIAVVAADSDSNVLQILATSDRSLINLVVLALDADGSNFAIVQQIKAQYPNLPILLLGTVPASQLSTAKAVGVEGYCPKGSSISEVVAIARQVAAGQSYWTTDIAAIPRLNIFSTIRENWRLSGLQQIDFTLTQVTAQLQIPGLTVLERAILSGQRRELLASRWLVNQLLKPSQVEISNSTFAGNLTTSSLTYRQDLALLPTQTSNNSQLTQISASIFASVQAKLQFSLDNLTGVPLEIDLLREDRKRELLATVLTKVSNIVAQLQFAQVKSAQLPKMKAVIVQDLWQTSTVEYFGKYSTILVGEQNIEIANYLLQDVLIVQTGILNKIPLVIQLFSYLLFDTPLVVDNVAYSVGSPEAMARAEIILQNLIVEIANAVVQPLLNRLADVEVVKQNFYDRSLISNREIERFRNSLSWKYRFKEYIDEPKKIFESRYELFILAERGIAKLPIYAPRNQELKQLSGIPAIVTLALEFRDAIAPRLRAAVAFLGSGVVYVLTQVVGRAIGLIGRGILQGLGGSLPQNKYGKDSERFK</sequence>
<dbReference type="PROSITE" id="PS50110">
    <property type="entry name" value="RESPONSE_REGULATORY"/>
    <property type="match status" value="1"/>
</dbReference>
<dbReference type="Pfam" id="PF12452">
    <property type="entry name" value="DUF3685"/>
    <property type="match status" value="1"/>
</dbReference>
<evidence type="ECO:0000256" key="1">
    <source>
        <dbReference type="PROSITE-ProRule" id="PRU00169"/>
    </source>
</evidence>
<evidence type="ECO:0000313" key="3">
    <source>
        <dbReference type="EMBL" id="KJH73314.1"/>
    </source>
</evidence>
<dbReference type="AlphaFoldDB" id="A0A0D8ZY00"/>
<dbReference type="EMBL" id="JYON01000001">
    <property type="protein sequence ID" value="KJH73314.1"/>
    <property type="molecule type" value="Genomic_DNA"/>
</dbReference>
<evidence type="ECO:0000313" key="4">
    <source>
        <dbReference type="Proteomes" id="UP000032452"/>
    </source>
</evidence>
<dbReference type="InterPro" id="IPR016837">
    <property type="entry name" value="Uncharacterised_Ycf55_cyanobac"/>
</dbReference>
<gene>
    <name evidence="3" type="ORF">UH38_00495</name>
</gene>
<proteinExistence type="predicted"/>
<reference evidence="3 4" key="1">
    <citation type="submission" date="2015-02" db="EMBL/GenBank/DDBJ databases">
        <title>Draft genome of a novel marine cyanobacterium (Chroococcales) isolated from South Atlantic Ocean.</title>
        <authorList>
            <person name="Rigonato J."/>
            <person name="Alvarenga D.O."/>
            <person name="Branco L.H."/>
            <person name="Varani A.M."/>
            <person name="Brandini F.P."/>
            <person name="Fiore M.F."/>
        </authorList>
    </citation>
    <scope>NUCLEOTIDE SEQUENCE [LARGE SCALE GENOMIC DNA]</scope>
    <source>
        <strain evidence="3 4">CENA595</strain>
    </source>
</reference>
<dbReference type="Proteomes" id="UP000032452">
    <property type="component" value="Unassembled WGS sequence"/>
</dbReference>
<dbReference type="SUPFAM" id="SSF52172">
    <property type="entry name" value="CheY-like"/>
    <property type="match status" value="1"/>
</dbReference>
<dbReference type="InterPro" id="IPR011006">
    <property type="entry name" value="CheY-like_superfamily"/>
</dbReference>
<dbReference type="Gene3D" id="3.40.50.2300">
    <property type="match status" value="1"/>
</dbReference>
<protein>
    <submittedName>
        <fullName evidence="3">Regulator</fullName>
    </submittedName>
</protein>
<comment type="caution">
    <text evidence="3">The sequence shown here is derived from an EMBL/GenBank/DDBJ whole genome shotgun (WGS) entry which is preliminary data.</text>
</comment>
<dbReference type="InterPro" id="IPR022552">
    <property type="entry name" value="UPF_Ycf55"/>
</dbReference>
<dbReference type="STRING" id="1618023.UH38_00495"/>
<dbReference type="GO" id="GO:0000160">
    <property type="term" value="P:phosphorelay signal transduction system"/>
    <property type="evidence" value="ECO:0007669"/>
    <property type="project" value="InterPro"/>
</dbReference>
<evidence type="ECO:0000259" key="2">
    <source>
        <dbReference type="PROSITE" id="PS50110"/>
    </source>
</evidence>
<dbReference type="PIRSF" id="PIRSF026434">
    <property type="entry name" value="RR_ycf55_prd"/>
    <property type="match status" value="1"/>
</dbReference>
<dbReference type="PATRIC" id="fig|1618023.3.peg.1321"/>
<dbReference type="InterPro" id="IPR001789">
    <property type="entry name" value="Sig_transdc_resp-reg_receiver"/>
</dbReference>
<dbReference type="RefSeq" id="WP_045052651.1">
    <property type="nucleotide sequence ID" value="NZ_CAWMDP010000017.1"/>
</dbReference>